<dbReference type="EMBL" id="AAOW01000015">
    <property type="protein sequence ID" value="EAR60638.1"/>
    <property type="molecule type" value="Genomic_DNA"/>
</dbReference>
<gene>
    <name evidence="2" type="ORF">MED92_09546</name>
</gene>
<keyword evidence="1" id="KW-0732">Signal</keyword>
<accession>A0A7U8C388</accession>
<evidence type="ECO:0000313" key="3">
    <source>
        <dbReference type="Proteomes" id="UP000002171"/>
    </source>
</evidence>
<dbReference type="SUPFAM" id="SSF56524">
    <property type="entry name" value="Oxidoreductase molybdopterin-binding domain"/>
    <property type="match status" value="1"/>
</dbReference>
<reference evidence="2 3" key="1">
    <citation type="submission" date="2006-02" db="EMBL/GenBank/DDBJ databases">
        <authorList>
            <person name="Pinhassi J."/>
            <person name="Pedros-Alio C."/>
            <person name="Ferriera S."/>
            <person name="Johnson J."/>
            <person name="Kravitz S."/>
            <person name="Halpern A."/>
            <person name="Remington K."/>
            <person name="Beeson K."/>
            <person name="Tran B."/>
            <person name="Rogers Y.-H."/>
            <person name="Friedman R."/>
            <person name="Venter J.C."/>
        </authorList>
    </citation>
    <scope>NUCLEOTIDE SEQUENCE [LARGE SCALE GENOMIC DNA]</scope>
    <source>
        <strain evidence="2 3">MED92</strain>
    </source>
</reference>
<comment type="caution">
    <text evidence="2">The sequence shown here is derived from an EMBL/GenBank/DDBJ whole genome shotgun (WGS) entry which is preliminary data.</text>
</comment>
<organism evidence="2 3">
    <name type="scientific">Neptuniibacter caesariensis</name>
    <dbReference type="NCBI Taxonomy" id="207954"/>
    <lineage>
        <taxon>Bacteria</taxon>
        <taxon>Pseudomonadati</taxon>
        <taxon>Pseudomonadota</taxon>
        <taxon>Gammaproteobacteria</taxon>
        <taxon>Oceanospirillales</taxon>
        <taxon>Oceanospirillaceae</taxon>
        <taxon>Neptuniibacter</taxon>
    </lineage>
</organism>
<keyword evidence="3" id="KW-1185">Reference proteome</keyword>
<dbReference type="InterPro" id="IPR036374">
    <property type="entry name" value="OxRdtase_Mopterin-bd_sf"/>
</dbReference>
<dbReference type="AlphaFoldDB" id="A0A7U8C388"/>
<proteinExistence type="predicted"/>
<sequence>MKLITVLLTALSLATICHAADLPLPSGKVILTVTGKITNTQDGESANFDLKSLKQLKSATFNLHTRWSERVHEYHGPLLTSILQKVGAKGDKLRLTALNDYTIEIDRAYVEKYQPILAWRDDGKQMSVRDKGPLWLLLPHDKFPELKSESNTGNMIWQLRHIEIK</sequence>
<feature type="signal peptide" evidence="1">
    <location>
        <begin position="1"/>
        <end position="19"/>
    </location>
</feature>
<evidence type="ECO:0000256" key="1">
    <source>
        <dbReference type="SAM" id="SignalP"/>
    </source>
</evidence>
<feature type="chain" id="PRO_5030505587" description="Molybdopterin-binding oxidoreductase" evidence="1">
    <location>
        <begin position="20"/>
        <end position="165"/>
    </location>
</feature>
<dbReference type="Proteomes" id="UP000002171">
    <property type="component" value="Unassembled WGS sequence"/>
</dbReference>
<dbReference type="RefSeq" id="WP_007019577.1">
    <property type="nucleotide sequence ID" value="NZ_CH724125.1"/>
</dbReference>
<evidence type="ECO:0008006" key="4">
    <source>
        <dbReference type="Google" id="ProtNLM"/>
    </source>
</evidence>
<name>A0A7U8C388_NEPCE</name>
<evidence type="ECO:0000313" key="2">
    <source>
        <dbReference type="EMBL" id="EAR60638.1"/>
    </source>
</evidence>
<dbReference type="OrthoDB" id="9798763at2"/>
<protein>
    <recommendedName>
        <fullName evidence="4">Molybdopterin-binding oxidoreductase</fullName>
    </recommendedName>
</protein>